<feature type="transmembrane region" description="Helical" evidence="7">
    <location>
        <begin position="77"/>
        <end position="96"/>
    </location>
</feature>
<feature type="transmembrane region" description="Helical" evidence="7">
    <location>
        <begin position="139"/>
        <end position="157"/>
    </location>
</feature>
<dbReference type="Gene3D" id="1.20.1720.10">
    <property type="entry name" value="Multidrug resistance protein D"/>
    <property type="match status" value="1"/>
</dbReference>
<evidence type="ECO:0000256" key="4">
    <source>
        <dbReference type="ARBA" id="ARBA00022692"/>
    </source>
</evidence>
<keyword evidence="6 7" id="KW-0472">Membrane</keyword>
<dbReference type="SUPFAM" id="SSF103473">
    <property type="entry name" value="MFS general substrate transporter"/>
    <property type="match status" value="1"/>
</dbReference>
<dbReference type="GO" id="GO:0022857">
    <property type="term" value="F:transmembrane transporter activity"/>
    <property type="evidence" value="ECO:0007669"/>
    <property type="project" value="InterPro"/>
</dbReference>
<feature type="transmembrane region" description="Helical" evidence="7">
    <location>
        <begin position="102"/>
        <end position="127"/>
    </location>
</feature>
<keyword evidence="10" id="KW-1185">Reference proteome</keyword>
<dbReference type="InterPro" id="IPR011701">
    <property type="entry name" value="MFS"/>
</dbReference>
<dbReference type="KEGG" id="lmoi:VV02_02270"/>
<feature type="transmembrane region" description="Helical" evidence="7">
    <location>
        <begin position="331"/>
        <end position="349"/>
    </location>
</feature>
<dbReference type="NCBIfam" id="TIGR00711">
    <property type="entry name" value="efflux_EmrB"/>
    <property type="match status" value="1"/>
</dbReference>
<feature type="transmembrane region" description="Helical" evidence="7">
    <location>
        <begin position="265"/>
        <end position="290"/>
    </location>
</feature>
<feature type="domain" description="Major facilitator superfamily (MFS) profile" evidence="8">
    <location>
        <begin position="11"/>
        <end position="488"/>
    </location>
</feature>
<keyword evidence="4 7" id="KW-0812">Transmembrane</keyword>
<dbReference type="PATRIC" id="fig|571913.6.peg.467"/>
<dbReference type="OrthoDB" id="9781469at2"/>
<comment type="subcellular location">
    <subcellularLocation>
        <location evidence="1">Cell membrane</location>
        <topology evidence="1">Multi-pass membrane protein</topology>
    </subcellularLocation>
</comment>
<feature type="transmembrane region" description="Helical" evidence="7">
    <location>
        <begin position="223"/>
        <end position="244"/>
    </location>
</feature>
<dbReference type="PANTHER" id="PTHR42718:SF42">
    <property type="entry name" value="EXPORT PROTEIN"/>
    <property type="match status" value="1"/>
</dbReference>
<accession>A0A0K1JE33</accession>
<evidence type="ECO:0000313" key="10">
    <source>
        <dbReference type="Proteomes" id="UP000066480"/>
    </source>
</evidence>
<evidence type="ECO:0000256" key="1">
    <source>
        <dbReference type="ARBA" id="ARBA00004651"/>
    </source>
</evidence>
<evidence type="ECO:0000256" key="2">
    <source>
        <dbReference type="ARBA" id="ARBA00022448"/>
    </source>
</evidence>
<name>A0A0K1JE33_9MICO</name>
<keyword evidence="2" id="KW-0813">Transport</keyword>
<feature type="transmembrane region" description="Helical" evidence="7">
    <location>
        <begin position="392"/>
        <end position="414"/>
    </location>
</feature>
<keyword evidence="3" id="KW-1003">Cell membrane</keyword>
<dbReference type="STRING" id="571913.VV02_02270"/>
<dbReference type="GO" id="GO:0005886">
    <property type="term" value="C:plasma membrane"/>
    <property type="evidence" value="ECO:0007669"/>
    <property type="project" value="UniProtKB-SubCell"/>
</dbReference>
<dbReference type="AlphaFoldDB" id="A0A0K1JE33"/>
<feature type="transmembrane region" description="Helical" evidence="7">
    <location>
        <begin position="163"/>
        <end position="185"/>
    </location>
</feature>
<dbReference type="CDD" id="cd17321">
    <property type="entry name" value="MFS_MMR_MDR_like"/>
    <property type="match status" value="1"/>
</dbReference>
<reference evidence="9 10" key="1">
    <citation type="submission" date="2015-03" db="EMBL/GenBank/DDBJ databases">
        <title>Luteipulveratus halotolerans sp. nov., a novel actinobacterium (Dermacoccaceae) from Sarawak, Malaysia.</title>
        <authorList>
            <person name="Juboi H."/>
            <person name="Basik A."/>
            <person name="Shamsul S.S."/>
            <person name="Arnold P."/>
            <person name="Schmitt E.K."/>
            <person name="Sanglier J.-J."/>
            <person name="Yeo T."/>
        </authorList>
    </citation>
    <scope>NUCLEOTIDE SEQUENCE [LARGE SCALE GENOMIC DNA]</scope>
    <source>
        <strain evidence="9 10">MN07-A0370</strain>
    </source>
</reference>
<feature type="transmembrane region" description="Helical" evidence="7">
    <location>
        <begin position="457"/>
        <end position="480"/>
    </location>
</feature>
<evidence type="ECO:0000256" key="7">
    <source>
        <dbReference type="SAM" id="Phobius"/>
    </source>
</evidence>
<evidence type="ECO:0000256" key="6">
    <source>
        <dbReference type="ARBA" id="ARBA00023136"/>
    </source>
</evidence>
<evidence type="ECO:0000313" key="9">
    <source>
        <dbReference type="EMBL" id="AKU14966.1"/>
    </source>
</evidence>
<dbReference type="InterPro" id="IPR020846">
    <property type="entry name" value="MFS_dom"/>
</dbReference>
<dbReference type="InterPro" id="IPR004638">
    <property type="entry name" value="EmrB-like"/>
</dbReference>
<evidence type="ECO:0000256" key="5">
    <source>
        <dbReference type="ARBA" id="ARBA00022989"/>
    </source>
</evidence>
<evidence type="ECO:0000259" key="8">
    <source>
        <dbReference type="PROSITE" id="PS50850"/>
    </source>
</evidence>
<dbReference type="PROSITE" id="PS50850">
    <property type="entry name" value="MFS"/>
    <property type="match status" value="1"/>
</dbReference>
<dbReference type="Proteomes" id="UP000066480">
    <property type="component" value="Chromosome"/>
</dbReference>
<dbReference type="PRINTS" id="PR01036">
    <property type="entry name" value="TCRTETB"/>
</dbReference>
<dbReference type="InterPro" id="IPR005829">
    <property type="entry name" value="Sugar_transporter_CS"/>
</dbReference>
<keyword evidence="5 7" id="KW-1133">Transmembrane helix</keyword>
<feature type="transmembrane region" description="Helical" evidence="7">
    <location>
        <begin position="355"/>
        <end position="380"/>
    </location>
</feature>
<dbReference type="Gene3D" id="1.20.1250.20">
    <property type="entry name" value="MFS general substrate transporter like domains"/>
    <property type="match status" value="1"/>
</dbReference>
<evidence type="ECO:0000256" key="3">
    <source>
        <dbReference type="ARBA" id="ARBA00022475"/>
    </source>
</evidence>
<feature type="transmembrane region" description="Helical" evidence="7">
    <location>
        <begin position="47"/>
        <end position="65"/>
    </location>
</feature>
<proteinExistence type="predicted"/>
<sequence>MELTSNRRWLALAAICLTSLVIGLDTTVLNIALPTLAGDLHASTSALQWFTSGYTLALAALMLPMGAYADRFGRKRFLLGSLVVFGAASAWCAYAGGPGQLIAARVALGVGAAALMPLTLAVISVIFPEPVERRRAIGINMTGVALGMPLGPLLGGWMLEHFWWGSVFLINVPVVVLALAAVTVLVPESRSAVRRSVHLPSVVLSSAGLASLTYGFIRIGETSWGNLVSWACITGGALVLAIFVRWQRGLQHPLIDMSLFANPAFRWGTVYSVILSFAMFGIFFSVPQYFQAVLGVDSFGSGLRMLPMIGGILVATRLADRLTTRGGVRTTLMVGFALVVAGMSLGAFTQVGTSYAYTAAWLVVMGVGMGIVMLAAMGWATSALDAERSGSGAALLSALRQAGGTIGIAVLGTVQATRYHSELGSLDHGPVHDSVTGGVSVAQRLGDPAMLHQVQSAFVSSMGVLLWVCAAIAAVSFVIVRVTTRRTTPAPLETTTDAAESLHAV</sequence>
<dbReference type="InterPro" id="IPR036259">
    <property type="entry name" value="MFS_trans_sf"/>
</dbReference>
<gene>
    <name evidence="9" type="ORF">VV02_02270</name>
</gene>
<feature type="transmembrane region" description="Helical" evidence="7">
    <location>
        <begin position="302"/>
        <end position="319"/>
    </location>
</feature>
<protein>
    <submittedName>
        <fullName evidence="9">Multidrug MFS transporter</fullName>
    </submittedName>
</protein>
<feature type="transmembrane region" description="Helical" evidence="7">
    <location>
        <begin position="197"/>
        <end position="217"/>
    </location>
</feature>
<dbReference type="EMBL" id="CP011112">
    <property type="protein sequence ID" value="AKU14966.1"/>
    <property type="molecule type" value="Genomic_DNA"/>
</dbReference>
<dbReference type="RefSeq" id="WP_052589531.1">
    <property type="nucleotide sequence ID" value="NZ_CP011112.1"/>
</dbReference>
<dbReference type="PROSITE" id="PS00216">
    <property type="entry name" value="SUGAR_TRANSPORT_1"/>
    <property type="match status" value="1"/>
</dbReference>
<organism evidence="9 10">
    <name type="scientific">Luteipulveratus mongoliensis</name>
    <dbReference type="NCBI Taxonomy" id="571913"/>
    <lineage>
        <taxon>Bacteria</taxon>
        <taxon>Bacillati</taxon>
        <taxon>Actinomycetota</taxon>
        <taxon>Actinomycetes</taxon>
        <taxon>Micrococcales</taxon>
        <taxon>Dermacoccaceae</taxon>
        <taxon>Luteipulveratus</taxon>
    </lineage>
</organism>
<dbReference type="Pfam" id="PF07690">
    <property type="entry name" value="MFS_1"/>
    <property type="match status" value="1"/>
</dbReference>
<dbReference type="PANTHER" id="PTHR42718">
    <property type="entry name" value="MAJOR FACILITATOR SUPERFAMILY MULTIDRUG TRANSPORTER MFSC"/>
    <property type="match status" value="1"/>
</dbReference>